<proteinExistence type="inferred from homology"/>
<dbReference type="RefSeq" id="WP_070230078.1">
    <property type="nucleotide sequence ID" value="NZ_BJYO01000002.1"/>
</dbReference>
<dbReference type="PRINTS" id="PR00069">
    <property type="entry name" value="ALDKETRDTASE"/>
</dbReference>
<evidence type="ECO:0000313" key="5">
    <source>
        <dbReference type="Proteomes" id="UP000254912"/>
    </source>
</evidence>
<evidence type="ECO:0000256" key="3">
    <source>
        <dbReference type="ARBA" id="ARBA00023002"/>
    </source>
</evidence>
<reference evidence="4 5" key="1">
    <citation type="submission" date="2018-07" db="EMBL/GenBank/DDBJ databases">
        <title>Genomic Encyclopedia of Type Strains, Phase III (KMG-III): the genomes of soil and plant-associated and newly described type strains.</title>
        <authorList>
            <person name="Whitman W."/>
        </authorList>
    </citation>
    <scope>NUCLEOTIDE SEQUENCE [LARGE SCALE GENOMIC DNA]</scope>
    <source>
        <strain evidence="4 5">CECT 7031</strain>
    </source>
</reference>
<keyword evidence="2" id="KW-0521">NADP</keyword>
<evidence type="ECO:0000313" key="4">
    <source>
        <dbReference type="EMBL" id="RDL12020.1"/>
    </source>
</evidence>
<dbReference type="InterPro" id="IPR018170">
    <property type="entry name" value="Aldo/ket_reductase_CS"/>
</dbReference>
<dbReference type="PANTHER" id="PTHR43827">
    <property type="entry name" value="2,5-DIKETO-D-GLUCONIC ACID REDUCTASE"/>
    <property type="match status" value="1"/>
</dbReference>
<dbReference type="Pfam" id="PF00248">
    <property type="entry name" value="Aldo_ket_red"/>
    <property type="match status" value="1"/>
</dbReference>
<dbReference type="PANTHER" id="PTHR43827:SF3">
    <property type="entry name" value="NADP-DEPENDENT OXIDOREDUCTASE DOMAIN-CONTAINING PROTEIN"/>
    <property type="match status" value="1"/>
</dbReference>
<name>A0A288QB78_9LACO</name>
<comment type="similarity">
    <text evidence="1">Belongs to the aldo/keto reductase family.</text>
</comment>
<dbReference type="PROSITE" id="PS00063">
    <property type="entry name" value="ALDOKETO_REDUCTASE_3"/>
    <property type="match status" value="1"/>
</dbReference>
<dbReference type="EMBL" id="QRAS01000001">
    <property type="protein sequence ID" value="RDL12020.1"/>
    <property type="molecule type" value="Genomic_DNA"/>
</dbReference>
<dbReference type="Gene3D" id="3.20.20.100">
    <property type="entry name" value="NADP-dependent oxidoreductase domain"/>
    <property type="match status" value="1"/>
</dbReference>
<evidence type="ECO:0000256" key="1">
    <source>
        <dbReference type="ARBA" id="ARBA00007905"/>
    </source>
</evidence>
<comment type="caution">
    <text evidence="4">The sequence shown here is derived from an EMBL/GenBank/DDBJ whole genome shotgun (WGS) entry which is preliminary data.</text>
</comment>
<keyword evidence="3" id="KW-0560">Oxidoreductase</keyword>
<dbReference type="KEGG" id="wso:WSWS_00818"/>
<dbReference type="GO" id="GO:0016616">
    <property type="term" value="F:oxidoreductase activity, acting on the CH-OH group of donors, NAD or NADP as acceptor"/>
    <property type="evidence" value="ECO:0007669"/>
    <property type="project" value="UniProtKB-ARBA"/>
</dbReference>
<evidence type="ECO:0000256" key="2">
    <source>
        <dbReference type="ARBA" id="ARBA00022857"/>
    </source>
</evidence>
<protein>
    <submittedName>
        <fullName evidence="4">Diketogulonate reductase-like aldo/keto reductase</fullName>
    </submittedName>
</protein>
<dbReference type="GeneID" id="94546016"/>
<dbReference type="InterPro" id="IPR023210">
    <property type="entry name" value="NADP_OxRdtase_dom"/>
</dbReference>
<dbReference type="InterPro" id="IPR036812">
    <property type="entry name" value="NAD(P)_OxRdtase_dom_sf"/>
</dbReference>
<dbReference type="InterPro" id="IPR020471">
    <property type="entry name" value="AKR"/>
</dbReference>
<keyword evidence="5" id="KW-1185">Reference proteome</keyword>
<dbReference type="PIRSF" id="PIRSF000097">
    <property type="entry name" value="AKR"/>
    <property type="match status" value="1"/>
</dbReference>
<sequence length="277" mass="31276">MYVYTFNNSTDQVPAVGFGTWSLKGDAGIAAIKQALTNGYTYLDGAFNYDNEATVGEAIRQSGKARDELIIASKLPGRYQHYQAALDTIQESLLRLNLEFFDVYLIHWPNPKQDLYVEAWQALIEAKKRGWVKHIGVSNFTPAHIDRLIAETGVTPEINQVELHPYFNQEGTLVYDREHKIITQAWSPLGRGSEILNDPVLTSIAKAHARSVGQVILRWDLQRGVMALPKSTNAARQRENLAILDFELTGDEVQMINSLSRVDGRLQNQDPDIYEEF</sequence>
<organism evidence="4 5">
    <name type="scientific">Weissella soli</name>
    <dbReference type="NCBI Taxonomy" id="155866"/>
    <lineage>
        <taxon>Bacteria</taxon>
        <taxon>Bacillati</taxon>
        <taxon>Bacillota</taxon>
        <taxon>Bacilli</taxon>
        <taxon>Lactobacillales</taxon>
        <taxon>Lactobacillaceae</taxon>
        <taxon>Weissella</taxon>
    </lineage>
</organism>
<dbReference type="SUPFAM" id="SSF51430">
    <property type="entry name" value="NAD(P)-linked oxidoreductase"/>
    <property type="match status" value="1"/>
</dbReference>
<dbReference type="Proteomes" id="UP000254912">
    <property type="component" value="Unassembled WGS sequence"/>
</dbReference>
<dbReference type="FunFam" id="3.20.20.100:FF:000002">
    <property type="entry name" value="2,5-diketo-D-gluconic acid reductase A"/>
    <property type="match status" value="1"/>
</dbReference>
<gene>
    <name evidence="4" type="ORF">DFP99_0446</name>
</gene>
<accession>A0A288QB78</accession>
<dbReference type="PROSITE" id="PS00062">
    <property type="entry name" value="ALDOKETO_REDUCTASE_2"/>
    <property type="match status" value="1"/>
</dbReference>
<dbReference type="CDD" id="cd19132">
    <property type="entry name" value="AKR_AKR5D1_E1"/>
    <property type="match status" value="1"/>
</dbReference>
<dbReference type="AlphaFoldDB" id="A0A288QB78"/>